<dbReference type="EMBL" id="BTGC01000008">
    <property type="protein sequence ID" value="GMM51886.1"/>
    <property type="molecule type" value="Genomic_DNA"/>
</dbReference>
<dbReference type="Gene3D" id="3.30.50.10">
    <property type="entry name" value="Erythroid Transcription Factor GATA-1, subunit A"/>
    <property type="match status" value="1"/>
</dbReference>
<evidence type="ECO:0000313" key="4">
    <source>
        <dbReference type="Proteomes" id="UP001362899"/>
    </source>
</evidence>
<dbReference type="InterPro" id="IPR000679">
    <property type="entry name" value="Znf_GATA"/>
</dbReference>
<reference evidence="3 4" key="1">
    <citation type="journal article" date="2023" name="Elife">
        <title>Identification of key yeast species and microbe-microbe interactions impacting larval growth of Drosophila in the wild.</title>
        <authorList>
            <person name="Mure A."/>
            <person name="Sugiura Y."/>
            <person name="Maeda R."/>
            <person name="Honda K."/>
            <person name="Sakurai N."/>
            <person name="Takahashi Y."/>
            <person name="Watada M."/>
            <person name="Katoh T."/>
            <person name="Gotoh A."/>
            <person name="Gotoh Y."/>
            <person name="Taniguchi I."/>
            <person name="Nakamura K."/>
            <person name="Hayashi T."/>
            <person name="Katayama T."/>
            <person name="Uemura T."/>
            <person name="Hattori Y."/>
        </authorList>
    </citation>
    <scope>NUCLEOTIDE SEQUENCE [LARGE SCALE GENOMIC DNA]</scope>
    <source>
        <strain evidence="3 4">SB-73</strain>
    </source>
</reference>
<dbReference type="AlphaFoldDB" id="A0AAV5RK21"/>
<comment type="caution">
    <text evidence="3">The sequence shown here is derived from an EMBL/GenBank/DDBJ whole genome shotgun (WGS) entry which is preliminary data.</text>
</comment>
<dbReference type="InterPro" id="IPR013088">
    <property type="entry name" value="Znf_NHR/GATA"/>
</dbReference>
<dbReference type="SUPFAM" id="SSF57716">
    <property type="entry name" value="Glucocorticoid receptor-like (DNA-binding domain)"/>
    <property type="match status" value="1"/>
</dbReference>
<feature type="domain" description="GATA-type" evidence="2">
    <location>
        <begin position="279"/>
        <end position="318"/>
    </location>
</feature>
<evidence type="ECO:0000313" key="3">
    <source>
        <dbReference type="EMBL" id="GMM51886.1"/>
    </source>
</evidence>
<protein>
    <submittedName>
        <fullName evidence="3">DNA-binding transcription repressor</fullName>
    </submittedName>
</protein>
<dbReference type="GO" id="GO:0006355">
    <property type="term" value="P:regulation of DNA-templated transcription"/>
    <property type="evidence" value="ECO:0007669"/>
    <property type="project" value="InterPro"/>
</dbReference>
<name>A0AAV5RK21_STABA</name>
<evidence type="ECO:0000259" key="2">
    <source>
        <dbReference type="PROSITE" id="PS50114"/>
    </source>
</evidence>
<proteinExistence type="predicted"/>
<keyword evidence="4" id="KW-1185">Reference proteome</keyword>
<dbReference type="GO" id="GO:0043565">
    <property type="term" value="F:sequence-specific DNA binding"/>
    <property type="evidence" value="ECO:0007669"/>
    <property type="project" value="InterPro"/>
</dbReference>
<dbReference type="CDD" id="cd00202">
    <property type="entry name" value="ZnF_GATA"/>
    <property type="match status" value="1"/>
</dbReference>
<evidence type="ECO:0000256" key="1">
    <source>
        <dbReference type="PROSITE-ProRule" id="PRU00094"/>
    </source>
</evidence>
<keyword evidence="3" id="KW-0238">DNA-binding</keyword>
<sequence length="361" mass="40608">MRVRVSMQQFEESNLRDKMMGAEDDSVNHNNPSTNLHALTLFHKTEKWITPEYWPEDLLRKRRKSIEAIRRNSRSLINETTFVCHPATYLLEAARDISIYDAPSSAEATDQMFEMDESTEFCSLLSPPLSPHNYSAQIQTPTQTGLAELSSSNKKQTYVNTTKSEEHNKIGEKSTQYLAKNHTRLDSTNMIFANKRIAQEVQHGTCPQPSNTLTSASNDCVINKRSNCSESLLKEPYTPDCARLTTLKSPVKPLATGLASKHRVKVPVISKETRITNSQTKSKSCISCGITKSPCWRPSWDCDLGKLCNSCGLRYRKNKLYCSNNSCMVVPSKLEANVIKSKCVSSDLRCLQCCHKLSVAK</sequence>
<keyword evidence="1" id="KW-0862">Zinc</keyword>
<dbReference type="GO" id="GO:0008270">
    <property type="term" value="F:zinc ion binding"/>
    <property type="evidence" value="ECO:0007669"/>
    <property type="project" value="UniProtKB-KW"/>
</dbReference>
<keyword evidence="1" id="KW-0863">Zinc-finger</keyword>
<accession>A0AAV5RK21</accession>
<keyword evidence="1" id="KW-0479">Metal-binding</keyword>
<dbReference type="SMART" id="SM00401">
    <property type="entry name" value="ZnF_GATA"/>
    <property type="match status" value="1"/>
</dbReference>
<dbReference type="PROSITE" id="PS50114">
    <property type="entry name" value="GATA_ZN_FINGER_2"/>
    <property type="match status" value="1"/>
</dbReference>
<organism evidence="3 4">
    <name type="scientific">Starmerella bacillaris</name>
    <name type="common">Yeast</name>
    <name type="synonym">Candida zemplinina</name>
    <dbReference type="NCBI Taxonomy" id="1247836"/>
    <lineage>
        <taxon>Eukaryota</taxon>
        <taxon>Fungi</taxon>
        <taxon>Dikarya</taxon>
        <taxon>Ascomycota</taxon>
        <taxon>Saccharomycotina</taxon>
        <taxon>Dipodascomycetes</taxon>
        <taxon>Dipodascales</taxon>
        <taxon>Trichomonascaceae</taxon>
        <taxon>Starmerella</taxon>
    </lineage>
</organism>
<gene>
    <name evidence="3" type="ORF">DASB73_028490</name>
</gene>
<dbReference type="Proteomes" id="UP001362899">
    <property type="component" value="Unassembled WGS sequence"/>
</dbReference>